<dbReference type="Pfam" id="PF13649">
    <property type="entry name" value="Methyltransf_25"/>
    <property type="match status" value="1"/>
</dbReference>
<organism evidence="2 3">
    <name type="scientific">Christiangramia antarctica</name>
    <dbReference type="NCBI Taxonomy" id="2058158"/>
    <lineage>
        <taxon>Bacteria</taxon>
        <taxon>Pseudomonadati</taxon>
        <taxon>Bacteroidota</taxon>
        <taxon>Flavobacteriia</taxon>
        <taxon>Flavobacteriales</taxon>
        <taxon>Flavobacteriaceae</taxon>
        <taxon>Christiangramia</taxon>
    </lineage>
</organism>
<dbReference type="EMBL" id="JBHUOJ010000027">
    <property type="protein sequence ID" value="MFD2834130.1"/>
    <property type="molecule type" value="Genomic_DNA"/>
</dbReference>
<dbReference type="EC" id="2.1.-.-" evidence="2"/>
<comment type="caution">
    <text evidence="2">The sequence shown here is derived from an EMBL/GenBank/DDBJ whole genome shotgun (WGS) entry which is preliminary data.</text>
</comment>
<protein>
    <submittedName>
        <fullName evidence="2">Class I SAM-dependent methyltransferase</fullName>
        <ecNumber evidence="2">2.1.-.-</ecNumber>
    </submittedName>
</protein>
<dbReference type="GO" id="GO:0032259">
    <property type="term" value="P:methylation"/>
    <property type="evidence" value="ECO:0007669"/>
    <property type="project" value="UniProtKB-KW"/>
</dbReference>
<accession>A0ABW5X7B4</accession>
<feature type="domain" description="Methyltransferase" evidence="1">
    <location>
        <begin position="46"/>
        <end position="135"/>
    </location>
</feature>
<keyword evidence="3" id="KW-1185">Reference proteome</keyword>
<dbReference type="SUPFAM" id="SSF53335">
    <property type="entry name" value="S-adenosyl-L-methionine-dependent methyltransferases"/>
    <property type="match status" value="1"/>
</dbReference>
<evidence type="ECO:0000313" key="3">
    <source>
        <dbReference type="Proteomes" id="UP001597438"/>
    </source>
</evidence>
<dbReference type="RefSeq" id="WP_251740903.1">
    <property type="nucleotide sequence ID" value="NZ_JBHUOJ010000027.1"/>
</dbReference>
<evidence type="ECO:0000313" key="2">
    <source>
        <dbReference type="EMBL" id="MFD2834130.1"/>
    </source>
</evidence>
<dbReference type="PANTHER" id="PTHR12843:SF5">
    <property type="entry name" value="EEF1A LYSINE METHYLTRANSFERASE 2"/>
    <property type="match status" value="1"/>
</dbReference>
<dbReference type="InterPro" id="IPR029063">
    <property type="entry name" value="SAM-dependent_MTases_sf"/>
</dbReference>
<sequence length="214" mass="24825">MRLNRKKHWETVYETKNPDQVSWTQEIPKTSLEFINSLGLKKTAKIIDIGGGDSKLVDYLLDEGFENITVLDISEKSLKKAQNRLGKKANKVNWIVSDITDFEPKMTFDLWHDRATFHFLTTTEQIKKYIKTARDSVNGFLTIGTFSHSGPEKCSGLEIKQYNEEELNSEFENGFYKIRCVQEDHITPFHTTQNFLFCSFKRQLTEKASGQQSR</sequence>
<reference evidence="3" key="1">
    <citation type="journal article" date="2019" name="Int. J. Syst. Evol. Microbiol.">
        <title>The Global Catalogue of Microorganisms (GCM) 10K type strain sequencing project: providing services to taxonomists for standard genome sequencing and annotation.</title>
        <authorList>
            <consortium name="The Broad Institute Genomics Platform"/>
            <consortium name="The Broad Institute Genome Sequencing Center for Infectious Disease"/>
            <person name="Wu L."/>
            <person name="Ma J."/>
        </authorList>
    </citation>
    <scope>NUCLEOTIDE SEQUENCE [LARGE SCALE GENOMIC DNA]</scope>
    <source>
        <strain evidence="3">KCTC 52925</strain>
    </source>
</reference>
<dbReference type="InterPro" id="IPR041698">
    <property type="entry name" value="Methyltransf_25"/>
</dbReference>
<dbReference type="GO" id="GO:0008168">
    <property type="term" value="F:methyltransferase activity"/>
    <property type="evidence" value="ECO:0007669"/>
    <property type="project" value="UniProtKB-KW"/>
</dbReference>
<dbReference type="Gene3D" id="3.40.50.150">
    <property type="entry name" value="Vaccinia Virus protein VP39"/>
    <property type="match status" value="1"/>
</dbReference>
<keyword evidence="2" id="KW-0808">Transferase</keyword>
<keyword evidence="2" id="KW-0489">Methyltransferase</keyword>
<dbReference type="Proteomes" id="UP001597438">
    <property type="component" value="Unassembled WGS sequence"/>
</dbReference>
<name>A0ABW5X7B4_9FLAO</name>
<evidence type="ECO:0000259" key="1">
    <source>
        <dbReference type="Pfam" id="PF13649"/>
    </source>
</evidence>
<dbReference type="CDD" id="cd02440">
    <property type="entry name" value="AdoMet_MTases"/>
    <property type="match status" value="1"/>
</dbReference>
<dbReference type="PANTHER" id="PTHR12843">
    <property type="entry name" value="PROTEIN-LYSINE N-METHYLTRANSFERASE METTL10"/>
    <property type="match status" value="1"/>
</dbReference>
<proteinExistence type="predicted"/>
<gene>
    <name evidence="2" type="ORF">ACFSYS_12610</name>
</gene>